<evidence type="ECO:0000256" key="6">
    <source>
        <dbReference type="ARBA" id="ARBA00022917"/>
    </source>
</evidence>
<feature type="binding site" evidence="9">
    <location>
        <position position="244"/>
    </location>
    <ligand>
        <name>L-glutamine</name>
        <dbReference type="ChEBI" id="CHEBI:58359"/>
    </ligand>
</feature>
<feature type="binding site" evidence="9">
    <location>
        <begin position="298"/>
        <end position="299"/>
    </location>
    <ligand>
        <name>ATP</name>
        <dbReference type="ChEBI" id="CHEBI:30616"/>
    </ligand>
</feature>
<keyword evidence="2 9" id="KW-0963">Cytoplasm</keyword>
<feature type="domain" description="Glutamyl/glutaminyl-tRNA synthetase class Ib anti-codon binding" evidence="12">
    <location>
        <begin position="377"/>
        <end position="479"/>
    </location>
</feature>
<dbReference type="PRINTS" id="PR00987">
    <property type="entry name" value="TRNASYNTHGLU"/>
</dbReference>
<dbReference type="InterPro" id="IPR001412">
    <property type="entry name" value="aa-tRNA-synth_I_CS"/>
</dbReference>
<dbReference type="Pfam" id="PF20974">
    <property type="entry name" value="tRNA-synt_1c_C2"/>
    <property type="match status" value="1"/>
</dbReference>
<keyword evidence="15" id="KW-1185">Reference proteome</keyword>
<comment type="caution">
    <text evidence="14">The sequence shown here is derived from an EMBL/GenBank/DDBJ whole genome shotgun (WGS) entry which is preliminary data.</text>
</comment>
<dbReference type="HAMAP" id="MF_00126">
    <property type="entry name" value="Gln_tRNA_synth"/>
    <property type="match status" value="1"/>
</dbReference>
<evidence type="ECO:0000256" key="9">
    <source>
        <dbReference type="HAMAP-Rule" id="MF_00126"/>
    </source>
</evidence>
<sequence length="595" mass="66445">MSAPHSAPDSAAKPANFLRSIIERELQEGVYAQRQWGGAPGDAASHQAGSADPARVRLRFPPEPNGYLHIGHAKSICLNFGLARDFGGVCHLRFDDTNPEKEEQEYVDAIIEMVKWLGWDWNFQGTEHLYWASGYFDFMYRAAEHLIERGLAYVDEQTPEQMRANRGDFTTPGTDSPFRHRSADENLARFRAMRAGEFPDGAMVLRAKIDMASPNINLRDPALYRIKHAHHHATGDTWCIYPMYTYAHPIEDALENITHSICTLEFEDQRPFYDWLLARLTEGGLLNAPAPKQHEFGRLNLTYVITSKRKLKALVDEGHVQGWDDPRMPTLAGLRRRGYTPAAIRKMAEDTGASKSNIWLDYSVLEGALRADLEGQAARAMAVIDPVPLTLTNWAELYGAEHREPCGAPAHPQLPELGQRSFSLGPEVWIDRDDFAEVPPKGFFRLFPGNKVRLKYGMVVECTGCEKDADGRVTRVLATVVPDTKSGTPGADAVKVKGTITWVGQHDGIAAELRLFDRLFSQAQPDAGDADFRDALNPASKTVVTGYVEPSLATAAPDTRFQFERHGYFVTDRKDHQAGAPVFNRVTTLKDSWGK</sequence>
<proteinExistence type="inferred from homology"/>
<dbReference type="InterPro" id="IPR014729">
    <property type="entry name" value="Rossmann-like_a/b/a_fold"/>
</dbReference>
<evidence type="ECO:0000256" key="1">
    <source>
        <dbReference type="ARBA" id="ARBA00005594"/>
    </source>
</evidence>
<dbReference type="Gene3D" id="2.40.240.10">
    <property type="entry name" value="Ribosomal Protein L25, Chain P"/>
    <property type="match status" value="2"/>
</dbReference>
<dbReference type="SUPFAM" id="SSF52374">
    <property type="entry name" value="Nucleotidylyl transferase"/>
    <property type="match status" value="1"/>
</dbReference>
<keyword evidence="4 9" id="KW-0547">Nucleotide-binding</keyword>
<dbReference type="InterPro" id="IPR050132">
    <property type="entry name" value="Gln/Glu-tRNA_Ligase"/>
</dbReference>
<dbReference type="SUPFAM" id="SSF50715">
    <property type="entry name" value="Ribosomal protein L25-like"/>
    <property type="match status" value="1"/>
</dbReference>
<feature type="binding site" evidence="9">
    <location>
        <position position="95"/>
    </location>
    <ligand>
        <name>L-glutamine</name>
        <dbReference type="ChEBI" id="CHEBI:58359"/>
    </ligand>
</feature>
<feature type="binding site" evidence="9">
    <location>
        <begin position="69"/>
        <end position="75"/>
    </location>
    <ligand>
        <name>ATP</name>
        <dbReference type="ChEBI" id="CHEBI:30616"/>
    </ligand>
</feature>
<evidence type="ECO:0000259" key="11">
    <source>
        <dbReference type="Pfam" id="PF00749"/>
    </source>
</evidence>
<feature type="domain" description="Glutamyl/glutaminyl-tRNA synthetase class Ib catalytic" evidence="11">
    <location>
        <begin position="56"/>
        <end position="357"/>
    </location>
</feature>
<keyword evidence="7 9" id="KW-0030">Aminoacyl-tRNA synthetase</keyword>
<reference evidence="14 15" key="1">
    <citation type="submission" date="2024-04" db="EMBL/GenBank/DDBJ databases">
        <title>Novel species of the genus Ideonella isolated from streams.</title>
        <authorList>
            <person name="Lu H."/>
        </authorList>
    </citation>
    <scope>NUCLEOTIDE SEQUENCE [LARGE SCALE GENOMIC DNA]</scope>
    <source>
        <strain evidence="14 15">DXS22W</strain>
    </source>
</reference>
<dbReference type="EC" id="6.1.1.18" evidence="9"/>
<feature type="binding site" evidence="9">
    <location>
        <begin position="63"/>
        <end position="65"/>
    </location>
    <ligand>
        <name>ATP</name>
        <dbReference type="ChEBI" id="CHEBI:30616"/>
    </ligand>
</feature>
<evidence type="ECO:0000256" key="10">
    <source>
        <dbReference type="RuleBase" id="RU363037"/>
    </source>
</evidence>
<dbReference type="PROSITE" id="PS00178">
    <property type="entry name" value="AA_TRNA_LIGASE_I"/>
    <property type="match status" value="1"/>
</dbReference>
<feature type="domain" description="tRNA synthetases class I (E and Q) anti-codon binding" evidence="13">
    <location>
        <begin position="499"/>
        <end position="572"/>
    </location>
</feature>
<keyword evidence="3 9" id="KW-0436">Ligase</keyword>
<feature type="binding site" evidence="9">
    <location>
        <position position="263"/>
    </location>
    <ligand>
        <name>ATP</name>
        <dbReference type="ChEBI" id="CHEBI:30616"/>
    </ligand>
</feature>
<evidence type="ECO:0000313" key="15">
    <source>
        <dbReference type="Proteomes" id="UP001365405"/>
    </source>
</evidence>
<dbReference type="EMBL" id="JBBUTH010000005">
    <property type="protein sequence ID" value="MEK8050791.1"/>
    <property type="molecule type" value="Genomic_DNA"/>
</dbReference>
<evidence type="ECO:0000256" key="4">
    <source>
        <dbReference type="ARBA" id="ARBA00022741"/>
    </source>
</evidence>
<evidence type="ECO:0000256" key="5">
    <source>
        <dbReference type="ARBA" id="ARBA00022840"/>
    </source>
</evidence>
<dbReference type="PANTHER" id="PTHR43097:SF5">
    <property type="entry name" value="GLUTAMATE--TRNA LIGASE"/>
    <property type="match status" value="1"/>
</dbReference>
<evidence type="ECO:0000256" key="2">
    <source>
        <dbReference type="ARBA" id="ARBA00022490"/>
    </source>
</evidence>
<evidence type="ECO:0000256" key="3">
    <source>
        <dbReference type="ARBA" id="ARBA00022598"/>
    </source>
</evidence>
<dbReference type="InterPro" id="IPR000924">
    <property type="entry name" value="Glu/Gln-tRNA-synth"/>
</dbReference>
<comment type="caution">
    <text evidence="9">Lacks conserved residue(s) required for the propagation of feature annotation.</text>
</comment>
<keyword evidence="5 9" id="KW-0067">ATP-binding</keyword>
<evidence type="ECO:0000256" key="8">
    <source>
        <dbReference type="ARBA" id="ARBA00048270"/>
    </source>
</evidence>
<dbReference type="InterPro" id="IPR020058">
    <property type="entry name" value="Glu/Gln-tRNA-synth_Ib_cat-dom"/>
</dbReference>
<evidence type="ECO:0000259" key="12">
    <source>
        <dbReference type="Pfam" id="PF03950"/>
    </source>
</evidence>
<dbReference type="NCBIfam" id="TIGR00440">
    <property type="entry name" value="glnS"/>
    <property type="match status" value="1"/>
</dbReference>
<comment type="similarity">
    <text evidence="1 9 10">Belongs to the class-I aminoacyl-tRNA synthetase family.</text>
</comment>
<keyword evidence="6 9" id="KW-0648">Protein biosynthesis</keyword>
<dbReference type="Pfam" id="PF00749">
    <property type="entry name" value="tRNA-synt_1c"/>
    <property type="match status" value="1"/>
</dbReference>
<evidence type="ECO:0000259" key="13">
    <source>
        <dbReference type="Pfam" id="PF20974"/>
    </source>
</evidence>
<feature type="short sequence motif" description="'HIGH' region" evidence="9">
    <location>
        <begin position="62"/>
        <end position="72"/>
    </location>
</feature>
<gene>
    <name evidence="9" type="primary">glnS</name>
    <name evidence="14" type="ORF">AACH10_11135</name>
</gene>
<dbReference type="GO" id="GO:0016874">
    <property type="term" value="F:ligase activity"/>
    <property type="evidence" value="ECO:0007669"/>
    <property type="project" value="UniProtKB-KW"/>
</dbReference>
<dbReference type="InterPro" id="IPR022861">
    <property type="entry name" value="Gln_tRNA_ligase_bac"/>
</dbReference>
<comment type="subunit">
    <text evidence="9">Monomer.</text>
</comment>
<feature type="short sequence motif" description="'KMSKS' region" evidence="9">
    <location>
        <begin position="305"/>
        <end position="309"/>
    </location>
</feature>
<evidence type="ECO:0000313" key="14">
    <source>
        <dbReference type="EMBL" id="MEK8050791.1"/>
    </source>
</evidence>
<dbReference type="PANTHER" id="PTHR43097">
    <property type="entry name" value="GLUTAMINE-TRNA LIGASE"/>
    <property type="match status" value="1"/>
</dbReference>
<dbReference type="InterPro" id="IPR020056">
    <property type="entry name" value="Rbsml_bL25/Gln-tRNA_synth_N"/>
</dbReference>
<dbReference type="InterPro" id="IPR011035">
    <property type="entry name" value="Ribosomal_bL25/Gln-tRNA_synth"/>
</dbReference>
<comment type="subcellular location">
    <subcellularLocation>
        <location evidence="9">Cytoplasm</location>
    </subcellularLocation>
</comment>
<evidence type="ECO:0000256" key="7">
    <source>
        <dbReference type="ARBA" id="ARBA00023146"/>
    </source>
</evidence>
<dbReference type="InterPro" id="IPR004514">
    <property type="entry name" value="Gln-tRNA-synth"/>
</dbReference>
<comment type="catalytic activity">
    <reaction evidence="8 9">
        <text>tRNA(Gln) + L-glutamine + ATP = L-glutaminyl-tRNA(Gln) + AMP + diphosphate</text>
        <dbReference type="Rhea" id="RHEA:20121"/>
        <dbReference type="Rhea" id="RHEA-COMP:9662"/>
        <dbReference type="Rhea" id="RHEA-COMP:9681"/>
        <dbReference type="ChEBI" id="CHEBI:30616"/>
        <dbReference type="ChEBI" id="CHEBI:33019"/>
        <dbReference type="ChEBI" id="CHEBI:58359"/>
        <dbReference type="ChEBI" id="CHEBI:78442"/>
        <dbReference type="ChEBI" id="CHEBI:78521"/>
        <dbReference type="ChEBI" id="CHEBI:456215"/>
        <dbReference type="EC" id="6.1.1.18"/>
    </reaction>
</comment>
<dbReference type="Proteomes" id="UP001365405">
    <property type="component" value="Unassembled WGS sequence"/>
</dbReference>
<protein>
    <recommendedName>
        <fullName evidence="9">Glutamine--tRNA ligase</fullName>
        <ecNumber evidence="9">6.1.1.18</ecNumber>
    </recommendedName>
    <alternativeName>
        <fullName evidence="9">Glutaminyl-tRNA synthetase</fullName>
        <shortName evidence="9">GlnRS</shortName>
    </alternativeName>
</protein>
<dbReference type="InterPro" id="IPR020059">
    <property type="entry name" value="Glu/Gln-tRNA-synth_Ib_codon-bd"/>
</dbReference>
<accession>A0ABU9CIQ6</accession>
<dbReference type="NCBIfam" id="NF011291">
    <property type="entry name" value="PRK14703.1"/>
    <property type="match status" value="1"/>
</dbReference>
<dbReference type="RefSeq" id="WP_341410483.1">
    <property type="nucleotide sequence ID" value="NZ_JBBUTH010000005.1"/>
</dbReference>
<name>A0ABU9CIQ6_9BURK</name>
<organism evidence="14 15">
    <name type="scientific">Pseudaquabacterium inlustre</name>
    <dbReference type="NCBI Taxonomy" id="2984192"/>
    <lineage>
        <taxon>Bacteria</taxon>
        <taxon>Pseudomonadati</taxon>
        <taxon>Pseudomonadota</taxon>
        <taxon>Betaproteobacteria</taxon>
        <taxon>Burkholderiales</taxon>
        <taxon>Sphaerotilaceae</taxon>
        <taxon>Pseudaquabacterium</taxon>
    </lineage>
</organism>
<dbReference type="InterPro" id="IPR049437">
    <property type="entry name" value="tRNA-synt_1c_C2"/>
</dbReference>
<dbReference type="Pfam" id="PF03950">
    <property type="entry name" value="tRNA-synt_1c_C"/>
    <property type="match status" value="1"/>
</dbReference>
<dbReference type="Gene3D" id="3.40.50.620">
    <property type="entry name" value="HUPs"/>
    <property type="match status" value="1"/>
</dbReference>